<dbReference type="SUPFAM" id="SSF47895">
    <property type="entry name" value="Transducin (alpha subunit), insertion domain"/>
    <property type="match status" value="1"/>
</dbReference>
<comment type="caution">
    <text evidence="12">The sequence shown here is derived from an EMBL/GenBank/DDBJ whole genome shotgun (WGS) entry which is preliminary data.</text>
</comment>
<evidence type="ECO:0000256" key="11">
    <source>
        <dbReference type="SAM" id="MobiDB-lite"/>
    </source>
</evidence>
<name>A0ABD2HNE4_9BILA</name>
<evidence type="ECO:0000256" key="6">
    <source>
        <dbReference type="ARBA" id="ARBA00023134"/>
    </source>
</evidence>
<evidence type="ECO:0000256" key="2">
    <source>
        <dbReference type="ARBA" id="ARBA00011356"/>
    </source>
</evidence>
<keyword evidence="6 8" id="KW-0342">GTP-binding</keyword>
<feature type="compositionally biased region" description="Low complexity" evidence="11">
    <location>
        <begin position="135"/>
        <end position="157"/>
    </location>
</feature>
<feature type="compositionally biased region" description="Polar residues" evidence="11">
    <location>
        <begin position="158"/>
        <end position="187"/>
    </location>
</feature>
<proteinExistence type="inferred from homology"/>
<dbReference type="EMBL" id="JBICBT010001408">
    <property type="protein sequence ID" value="KAL3068609.1"/>
    <property type="molecule type" value="Genomic_DNA"/>
</dbReference>
<dbReference type="GO" id="GO:0003924">
    <property type="term" value="F:GTPase activity"/>
    <property type="evidence" value="ECO:0007669"/>
    <property type="project" value="UniProtKB-UniRule"/>
</dbReference>
<dbReference type="GO" id="GO:0005834">
    <property type="term" value="C:heterotrimeric G-protein complex"/>
    <property type="evidence" value="ECO:0007669"/>
    <property type="project" value="UniProtKB-UniRule"/>
</dbReference>
<evidence type="ECO:0000256" key="7">
    <source>
        <dbReference type="ARBA" id="ARBA00023224"/>
    </source>
</evidence>
<feature type="binding site" evidence="9">
    <location>
        <position position="328"/>
    </location>
    <ligand>
        <name>Mg(2+)</name>
        <dbReference type="ChEBI" id="CHEBI:18420"/>
    </ligand>
</feature>
<dbReference type="InterPro" id="IPR000367">
    <property type="entry name" value="Gprotein_alpha_S"/>
</dbReference>
<evidence type="ECO:0000256" key="10">
    <source>
        <dbReference type="RuleBase" id="RU369121"/>
    </source>
</evidence>
<feature type="region of interest" description="Disordered" evidence="11">
    <location>
        <begin position="220"/>
        <end position="271"/>
    </location>
</feature>
<dbReference type="InterPro" id="IPR027417">
    <property type="entry name" value="P-loop_NTPase"/>
</dbReference>
<dbReference type="PROSITE" id="PS51882">
    <property type="entry name" value="G_ALPHA"/>
    <property type="match status" value="1"/>
</dbReference>
<keyword evidence="10" id="KW-0472">Membrane</keyword>
<reference evidence="12 13" key="1">
    <citation type="submission" date="2024-10" db="EMBL/GenBank/DDBJ databases">
        <authorList>
            <person name="Kim D."/>
        </authorList>
    </citation>
    <scope>NUCLEOTIDE SEQUENCE [LARGE SCALE GENOMIC DNA]</scope>
    <source>
        <strain evidence="12">BH-2024</strain>
    </source>
</reference>
<dbReference type="Gene3D" id="3.40.50.300">
    <property type="entry name" value="P-loop containing nucleotide triphosphate hydrolases"/>
    <property type="match status" value="1"/>
</dbReference>
<dbReference type="Gene3D" id="1.10.400.10">
    <property type="entry name" value="GI Alpha 1, domain 2-like"/>
    <property type="match status" value="1"/>
</dbReference>
<evidence type="ECO:0000256" key="9">
    <source>
        <dbReference type="PIRSR" id="PIRSR601019-2"/>
    </source>
</evidence>
<feature type="binding site" evidence="8">
    <location>
        <begin position="324"/>
        <end position="329"/>
    </location>
    <ligand>
        <name>GTP</name>
        <dbReference type="ChEBI" id="CHEBI:37565"/>
    </ligand>
</feature>
<dbReference type="GO" id="GO:0007165">
    <property type="term" value="P:signal transduction"/>
    <property type="evidence" value="ECO:0007669"/>
    <property type="project" value="UniProtKB-KW"/>
</dbReference>
<keyword evidence="3 9" id="KW-0479">Metal-binding</keyword>
<dbReference type="CDD" id="cd00066">
    <property type="entry name" value="G-alpha"/>
    <property type="match status" value="1"/>
</dbReference>
<keyword evidence="4 8" id="KW-0547">Nucleotide-binding</keyword>
<protein>
    <recommendedName>
        <fullName evidence="10">Guanine nucleotide-binding protein G(s) subunit alpha</fullName>
    </recommendedName>
    <alternativeName>
        <fullName evidence="10">Adenylate cyclase-stimulating G alpha protein</fullName>
    </alternativeName>
</protein>
<feature type="binding site" evidence="8">
    <location>
        <begin position="458"/>
        <end position="464"/>
    </location>
    <ligand>
        <name>GTP</name>
        <dbReference type="ChEBI" id="CHEBI:37565"/>
    </ligand>
</feature>
<dbReference type="PRINTS" id="PR00318">
    <property type="entry name" value="GPROTEINA"/>
</dbReference>
<keyword evidence="13" id="KW-1185">Reference proteome</keyword>
<dbReference type="Proteomes" id="UP001620626">
    <property type="component" value="Unassembled WGS sequence"/>
</dbReference>
<feature type="binding site" evidence="8">
    <location>
        <position position="631"/>
    </location>
    <ligand>
        <name>GTP</name>
        <dbReference type="ChEBI" id="CHEBI:37565"/>
    </ligand>
</feature>
<dbReference type="SUPFAM" id="SSF52540">
    <property type="entry name" value="P-loop containing nucleoside triphosphate hydrolases"/>
    <property type="match status" value="1"/>
</dbReference>
<feature type="region of interest" description="Disordered" evidence="11">
    <location>
        <begin position="82"/>
        <end position="206"/>
    </location>
</feature>
<dbReference type="InterPro" id="IPR001019">
    <property type="entry name" value="Gprotein_alpha_su"/>
</dbReference>
<keyword evidence="5 9" id="KW-0460">Magnesium</keyword>
<evidence type="ECO:0000256" key="4">
    <source>
        <dbReference type="ARBA" id="ARBA00022741"/>
    </source>
</evidence>
<organism evidence="12 13">
    <name type="scientific">Heterodera trifolii</name>
    <dbReference type="NCBI Taxonomy" id="157864"/>
    <lineage>
        <taxon>Eukaryota</taxon>
        <taxon>Metazoa</taxon>
        <taxon>Ecdysozoa</taxon>
        <taxon>Nematoda</taxon>
        <taxon>Chromadorea</taxon>
        <taxon>Rhabditida</taxon>
        <taxon>Tylenchina</taxon>
        <taxon>Tylenchomorpha</taxon>
        <taxon>Tylenchoidea</taxon>
        <taxon>Heteroderidae</taxon>
        <taxon>Heteroderinae</taxon>
        <taxon>Heterodera</taxon>
    </lineage>
</organism>
<feature type="compositionally biased region" description="Low complexity" evidence="11">
    <location>
        <begin position="222"/>
        <end position="253"/>
    </location>
</feature>
<keyword evidence="7 10" id="KW-0807">Transducer</keyword>
<comment type="subcellular location">
    <subcellularLocation>
        <location evidence="10">Cell membrane</location>
    </subcellularLocation>
</comment>
<evidence type="ECO:0000313" key="13">
    <source>
        <dbReference type="Proteomes" id="UP001620626"/>
    </source>
</evidence>
<dbReference type="GO" id="GO:0031683">
    <property type="term" value="F:G-protein beta/gamma-subunit complex binding"/>
    <property type="evidence" value="ECO:0007669"/>
    <property type="project" value="UniProtKB-UniRule"/>
</dbReference>
<feature type="binding site" evidence="8">
    <location>
        <begin position="483"/>
        <end position="487"/>
    </location>
    <ligand>
        <name>GTP</name>
        <dbReference type="ChEBI" id="CHEBI:37565"/>
    </ligand>
</feature>
<dbReference type="PRINTS" id="PR00443">
    <property type="entry name" value="GPROTEINAS"/>
</dbReference>
<sequence length="659" mass="74164">MRALKSGSNIRTHRDFPTRISNNLLSINAIDRLRERERKRESTITNQQQHHKNHTYCTKTRQQQQQPIIISQFSRWSTAVRSASTSRTTRAENSGNKTKATTTAKLKQKGNRISSNGVGHVPQKHDSPAPTIDHPPIAIVSSPSASLSQHRQKQQQQSAGVDTTNNCNTTTAKISNNNNIGANTQQQRRSEAATAGTSSSRLSGGDAVAASSKGIAARLRSASDAPPATAASPPAAVVNGSSSSSASQQGTAAEKAAAKKRNSSTASKKKMRLMGCVLGQGGHNGQDEEEREQERVNREINKELKKDKKVLRATHRLLLLGAGESGKSTIVKQMRILHINGFNEQEKCEKIQDIRRNVRDSITVILKAMDEIDPPVRVDSPAVEPSKAFILALPANLSPDEYSPELYDHVVKCWTDPGVQACFQRSNEYQLIDCAKYFLDKVDVVRKPDYDPSEQDILRCRVMTTGIFETKFEVDKVRFHMFDVGGQRDERRKWIQCFNDVTAIIFVCASSSYNLVLWEDNTQNRLRESLALFKNIWNNRWLKSISVILFLNKQDMLAEKIKEGRHRLETYFPDFANYQLPQDERVPQDEDIGVYRAKCYIRGEFLKISSAGVTSKDNSHTHTCYPHFTCAVDTENIRRVFNDCRDIIQRIHLKQYELL</sequence>
<evidence type="ECO:0000256" key="1">
    <source>
        <dbReference type="ARBA" id="ARBA00007172"/>
    </source>
</evidence>
<gene>
    <name evidence="12" type="ORF">niasHT_030900</name>
</gene>
<comment type="similarity">
    <text evidence="1 10">Belongs to the G-alpha family. G(s) subfamily.</text>
</comment>
<accession>A0ABD2HNE4</accession>
<dbReference type="PANTHER" id="PTHR10218">
    <property type="entry name" value="GTP-BINDING PROTEIN ALPHA SUBUNIT"/>
    <property type="match status" value="1"/>
</dbReference>
<evidence type="ECO:0000256" key="3">
    <source>
        <dbReference type="ARBA" id="ARBA00022723"/>
    </source>
</evidence>
<feature type="binding site" evidence="8">
    <location>
        <begin position="552"/>
        <end position="555"/>
    </location>
    <ligand>
        <name>GTP</name>
        <dbReference type="ChEBI" id="CHEBI:37565"/>
    </ligand>
</feature>
<dbReference type="InterPro" id="IPR011025">
    <property type="entry name" value="GproteinA_insert"/>
</dbReference>
<feature type="binding site" evidence="9">
    <location>
        <position position="464"/>
    </location>
    <ligand>
        <name>Mg(2+)</name>
        <dbReference type="ChEBI" id="CHEBI:18420"/>
    </ligand>
</feature>
<dbReference type="FunFam" id="3.40.50.300:FF:006178">
    <property type="entry name" value="Guanine nucleotide-binding protein G(s) subunit alpha isoforms short"/>
    <property type="match status" value="1"/>
</dbReference>
<feature type="region of interest" description="Disordered" evidence="11">
    <location>
        <begin position="38"/>
        <end position="62"/>
    </location>
</feature>
<dbReference type="Pfam" id="PF00503">
    <property type="entry name" value="G-alpha"/>
    <property type="match status" value="1"/>
</dbReference>
<keyword evidence="10" id="KW-1003">Cell membrane</keyword>
<comment type="function">
    <text evidence="10">Guanine nucleotide-binding proteins (G proteins) function as transducers in numerous signaling pathways controlled by G protein-coupled receptors (GPCRs).</text>
</comment>
<dbReference type="GO" id="GO:0046872">
    <property type="term" value="F:metal ion binding"/>
    <property type="evidence" value="ECO:0007669"/>
    <property type="project" value="UniProtKB-UniRule"/>
</dbReference>
<comment type="subunit">
    <text evidence="2 10">G proteins are composed of 3 units; alpha, beta and gamma. The alpha chain contains the guanine nucleotide binding site.</text>
</comment>
<evidence type="ECO:0000256" key="5">
    <source>
        <dbReference type="ARBA" id="ARBA00022842"/>
    </source>
</evidence>
<dbReference type="GO" id="GO:0005525">
    <property type="term" value="F:GTP binding"/>
    <property type="evidence" value="ECO:0007669"/>
    <property type="project" value="UniProtKB-UniRule"/>
</dbReference>
<dbReference type="AlphaFoldDB" id="A0ABD2HNE4"/>
<evidence type="ECO:0000313" key="12">
    <source>
        <dbReference type="EMBL" id="KAL3068609.1"/>
    </source>
</evidence>
<feature type="compositionally biased region" description="Basic residues" evidence="11">
    <location>
        <begin position="258"/>
        <end position="271"/>
    </location>
</feature>
<dbReference type="SMART" id="SM00275">
    <property type="entry name" value="G_alpha"/>
    <property type="match status" value="1"/>
</dbReference>
<dbReference type="PANTHER" id="PTHR10218:SF212">
    <property type="entry name" value="G PROTEIN ALPHA S SUBUNIT"/>
    <property type="match status" value="1"/>
</dbReference>
<dbReference type="FunFam" id="1.10.400.10:FF:000003">
    <property type="entry name" value="Guanine nucleotide-binding protein G(S) subunit alpha"/>
    <property type="match status" value="1"/>
</dbReference>
<evidence type="ECO:0000256" key="8">
    <source>
        <dbReference type="PIRSR" id="PIRSR601019-1"/>
    </source>
</evidence>